<dbReference type="InterPro" id="IPR003111">
    <property type="entry name" value="Lon_prtase_N"/>
</dbReference>
<keyword evidence="3" id="KW-1185">Reference proteome</keyword>
<dbReference type="Pfam" id="PF02190">
    <property type="entry name" value="LON_substr_bdg"/>
    <property type="match status" value="1"/>
</dbReference>
<evidence type="ECO:0000313" key="2">
    <source>
        <dbReference type="EMBL" id="SFH61326.1"/>
    </source>
</evidence>
<comment type="caution">
    <text evidence="2">The sequence shown here is derived from an EMBL/GenBank/DDBJ whole genome shotgun (WGS) entry which is preliminary data.</text>
</comment>
<feature type="domain" description="Lon N-terminal" evidence="1">
    <location>
        <begin position="30"/>
        <end position="224"/>
    </location>
</feature>
<dbReference type="Proteomes" id="UP000199681">
    <property type="component" value="Unassembled WGS sequence"/>
</dbReference>
<dbReference type="PROSITE" id="PS51257">
    <property type="entry name" value="PROKAR_LIPOPROTEIN"/>
    <property type="match status" value="1"/>
</dbReference>
<dbReference type="Gene3D" id="2.30.130.40">
    <property type="entry name" value="LON domain-like"/>
    <property type="match status" value="1"/>
</dbReference>
<dbReference type="PANTHER" id="PTHR46732:SF8">
    <property type="entry name" value="ATP-DEPENDENT PROTEASE LA (LON) DOMAIN PROTEIN"/>
    <property type="match status" value="1"/>
</dbReference>
<protein>
    <recommendedName>
        <fullName evidence="1">Lon N-terminal domain-containing protein</fullName>
    </recommendedName>
</protein>
<evidence type="ECO:0000313" key="3">
    <source>
        <dbReference type="Proteomes" id="UP000199681"/>
    </source>
</evidence>
<name>A0ABY1EES1_9MICO</name>
<dbReference type="SMART" id="SM00464">
    <property type="entry name" value="LON"/>
    <property type="match status" value="1"/>
</dbReference>
<reference evidence="2 3" key="1">
    <citation type="submission" date="2016-10" db="EMBL/GenBank/DDBJ databases">
        <authorList>
            <person name="Varghese N."/>
            <person name="Submissions S."/>
        </authorList>
    </citation>
    <scope>NUCLEOTIDE SEQUENCE [LARGE SCALE GENOMIC DNA]</scope>
    <source>
        <strain evidence="2 3">GMCC 1.11211</strain>
    </source>
</reference>
<proteinExistence type="predicted"/>
<organism evidence="2 3">
    <name type="scientific">Cryobacterium levicorallinum</name>
    <dbReference type="NCBI Taxonomy" id="995038"/>
    <lineage>
        <taxon>Bacteria</taxon>
        <taxon>Bacillati</taxon>
        <taxon>Actinomycetota</taxon>
        <taxon>Actinomycetes</taxon>
        <taxon>Micrococcales</taxon>
        <taxon>Microbacteriaceae</taxon>
        <taxon>Cryobacterium</taxon>
    </lineage>
</organism>
<dbReference type="InterPro" id="IPR015947">
    <property type="entry name" value="PUA-like_sf"/>
</dbReference>
<dbReference type="EMBL" id="FOPW01000009">
    <property type="protein sequence ID" value="SFH61326.1"/>
    <property type="molecule type" value="Genomic_DNA"/>
</dbReference>
<accession>A0ABY1EES1</accession>
<sequence length="228" mass="25229">MFHRCTQRVFTANTCLGLGAAASTWFAGCMTTLPMFPLGSVLFPYMPLQLRVFEERYLVMLARVLDAEPAEFGIVLIERGQEVGGGERRFSVGTVARVTQLEAPEGYLGLVVQGERRIEVTEWMPEDPHPLATVRALPDLEWDDALLPRREQAEQLVRRTLSLASEFSDQEWSPDVALSHDPTAAAWQLAAIAPVGPLDQIVLLRSPTMEALLDNIIELTQAAAATWA</sequence>
<gene>
    <name evidence="2" type="ORF">SAMN05216274_109107</name>
</gene>
<dbReference type="PANTHER" id="PTHR46732">
    <property type="entry name" value="ATP-DEPENDENT PROTEASE LA (LON) DOMAIN PROTEIN"/>
    <property type="match status" value="1"/>
</dbReference>
<dbReference type="InterPro" id="IPR046336">
    <property type="entry name" value="Lon_prtase_N_sf"/>
</dbReference>
<dbReference type="SUPFAM" id="SSF88697">
    <property type="entry name" value="PUA domain-like"/>
    <property type="match status" value="1"/>
</dbReference>
<evidence type="ECO:0000259" key="1">
    <source>
        <dbReference type="PROSITE" id="PS51787"/>
    </source>
</evidence>
<dbReference type="PROSITE" id="PS51787">
    <property type="entry name" value="LON_N"/>
    <property type="match status" value="1"/>
</dbReference>